<evidence type="ECO:0000313" key="1">
    <source>
        <dbReference type="EMBL" id="KKS04380.1"/>
    </source>
</evidence>
<gene>
    <name evidence="1" type="ORF">UU58_C0007G0025</name>
</gene>
<dbReference type="Proteomes" id="UP000034236">
    <property type="component" value="Unassembled WGS sequence"/>
</dbReference>
<proteinExistence type="predicted"/>
<comment type="caution">
    <text evidence="1">The sequence shown here is derived from an EMBL/GenBank/DDBJ whole genome shotgun (WGS) entry which is preliminary data.</text>
</comment>
<name>A0A0G0VU53_9BACT</name>
<accession>A0A0G0VU53</accession>
<dbReference type="Pfam" id="PF18924">
    <property type="entry name" value="DUF5674"/>
    <property type="match status" value="1"/>
</dbReference>
<organism evidence="1 2">
    <name type="scientific">Candidatus Nomurabacteria bacterium GW2011_GWA2_41_25</name>
    <dbReference type="NCBI Taxonomy" id="1618736"/>
    <lineage>
        <taxon>Bacteria</taxon>
        <taxon>Candidatus Nomuraibacteriota</taxon>
    </lineage>
</organism>
<dbReference type="EMBL" id="LCBE01000007">
    <property type="protein sequence ID" value="KKS04380.1"/>
    <property type="molecule type" value="Genomic_DNA"/>
</dbReference>
<dbReference type="InterPro" id="IPR043731">
    <property type="entry name" value="DUF5674"/>
</dbReference>
<reference evidence="1 2" key="1">
    <citation type="journal article" date="2015" name="Nature">
        <title>rRNA introns, odd ribosomes, and small enigmatic genomes across a large radiation of phyla.</title>
        <authorList>
            <person name="Brown C.T."/>
            <person name="Hug L.A."/>
            <person name="Thomas B.C."/>
            <person name="Sharon I."/>
            <person name="Castelle C.J."/>
            <person name="Singh A."/>
            <person name="Wilkins M.J."/>
            <person name="Williams K.H."/>
            <person name="Banfield J.F."/>
        </authorList>
    </citation>
    <scope>NUCLEOTIDE SEQUENCE [LARGE SCALE GENOMIC DNA]</scope>
</reference>
<protein>
    <submittedName>
        <fullName evidence="1">Uncharacterized protein</fullName>
    </submittedName>
</protein>
<sequence>MNIKIINKKITEPELHKIAEDFYGEMVKGVVDVEREILAMGGEYHMDANVVLIENGSKQQDIWGFNWYFDKNVDERIEYVSLINIRPKQNNRTMEVQDISLRDRIKSIILKYLA</sequence>
<evidence type="ECO:0000313" key="2">
    <source>
        <dbReference type="Proteomes" id="UP000034236"/>
    </source>
</evidence>
<dbReference type="AlphaFoldDB" id="A0A0G0VU53"/>